<evidence type="ECO:0000313" key="9">
    <source>
        <dbReference type="EMBL" id="MFC3847693.1"/>
    </source>
</evidence>
<dbReference type="PIRSF" id="PIRSF019714">
    <property type="entry name" value="Neuraminyllac-bd_haemagglutn"/>
    <property type="match status" value="1"/>
</dbReference>
<dbReference type="SUPFAM" id="SSF159594">
    <property type="entry name" value="XCC0632-like"/>
    <property type="match status" value="1"/>
</dbReference>
<keyword evidence="5" id="KW-0449">Lipoprotein</keyword>
<dbReference type="EMBL" id="JBHRZO010000018">
    <property type="protein sequence ID" value="MFC3847693.1"/>
    <property type="molecule type" value="Genomic_DNA"/>
</dbReference>
<sequence>MVWKRQLVSVGLCVVLAGCGPQIIVTNEVPLRLAYQTSAHQAPATNKEIILLKPTLQYSDNIAKEYELKFKQQLTFKIQDLLKNQGYKVALVDMSDKSDLSFAQRRDGYLALEISGEIVLRPDPKTTEQKKSSPGLIFSTGMDVTKGTLLAMGYLKIVFVEPLSGESIDSFMVDLSEIDVKEPFVKSSKSEHTGGLFSSMYKGKDNSNDAVKKALNTIFKALMQRIDSKITQERIKTYSKDITELKARKPD</sequence>
<dbReference type="Proteomes" id="UP001595783">
    <property type="component" value="Unassembled WGS sequence"/>
</dbReference>
<proteinExistence type="predicted"/>
<evidence type="ECO:0000313" key="10">
    <source>
        <dbReference type="Proteomes" id="UP001595783"/>
    </source>
</evidence>
<name>A0ABV7ZIT1_9HELI</name>
<organism evidence="9 10">
    <name type="scientific">Helicobacter baculiformis</name>
    <dbReference type="NCBI Taxonomy" id="427351"/>
    <lineage>
        <taxon>Bacteria</taxon>
        <taxon>Pseudomonadati</taxon>
        <taxon>Campylobacterota</taxon>
        <taxon>Epsilonproteobacteria</taxon>
        <taxon>Campylobacterales</taxon>
        <taxon>Helicobacteraceae</taxon>
        <taxon>Helicobacter</taxon>
    </lineage>
</organism>
<dbReference type="InterPro" id="IPR007876">
    <property type="entry name" value="NeuraminylLac-bd_hemagglutn"/>
</dbReference>
<keyword evidence="10" id="KW-1185">Reference proteome</keyword>
<dbReference type="Gene3D" id="3.30.160.180">
    <property type="entry name" value="Putative neuraminyllactose-binding hemagglutinin homolog like domain"/>
    <property type="match status" value="1"/>
</dbReference>
<evidence type="ECO:0000256" key="3">
    <source>
        <dbReference type="ARBA" id="ARBA00023136"/>
    </source>
</evidence>
<evidence type="ECO:0000256" key="2">
    <source>
        <dbReference type="ARBA" id="ARBA00015547"/>
    </source>
</evidence>
<dbReference type="PROSITE" id="PS51257">
    <property type="entry name" value="PROKAR_LIPOPROTEIN"/>
    <property type="match status" value="1"/>
</dbReference>
<comment type="subcellular location">
    <subcellularLocation>
        <location evidence="1">Cell outer membrane</location>
        <topology evidence="1">Lipid-anchor</topology>
    </subcellularLocation>
</comment>
<evidence type="ECO:0000256" key="7">
    <source>
        <dbReference type="ARBA" id="ARBA00032680"/>
    </source>
</evidence>
<evidence type="ECO:0000256" key="1">
    <source>
        <dbReference type="ARBA" id="ARBA00004459"/>
    </source>
</evidence>
<dbReference type="InterPro" id="IPR038531">
    <property type="entry name" value="NeuraminylLac-bd_hemagglutn_sf"/>
</dbReference>
<dbReference type="Pfam" id="PF05211">
    <property type="entry name" value="NLBH"/>
    <property type="match status" value="1"/>
</dbReference>
<gene>
    <name evidence="9" type="ORF">ACFOPX_03980</name>
</gene>
<evidence type="ECO:0000256" key="4">
    <source>
        <dbReference type="ARBA" id="ARBA00023237"/>
    </source>
</evidence>
<evidence type="ECO:0000256" key="5">
    <source>
        <dbReference type="ARBA" id="ARBA00023288"/>
    </source>
</evidence>
<reference evidence="10" key="1">
    <citation type="journal article" date="2019" name="Int. J. Syst. Evol. Microbiol.">
        <title>The Global Catalogue of Microorganisms (GCM) 10K type strain sequencing project: providing services to taxonomists for standard genome sequencing and annotation.</title>
        <authorList>
            <consortium name="The Broad Institute Genomics Platform"/>
            <consortium name="The Broad Institute Genome Sequencing Center for Infectious Disease"/>
            <person name="Wu L."/>
            <person name="Ma J."/>
        </authorList>
    </citation>
    <scope>NUCLEOTIDE SEQUENCE [LARGE SCALE GENOMIC DNA]</scope>
    <source>
        <strain evidence="10">CCUG 53816</strain>
    </source>
</reference>
<dbReference type="RefSeq" id="WP_104752544.1">
    <property type="nucleotide sequence ID" value="NZ_FZMF01000030.1"/>
</dbReference>
<evidence type="ECO:0000256" key="8">
    <source>
        <dbReference type="PIRNR" id="PIRNR019714"/>
    </source>
</evidence>
<keyword evidence="4 8" id="KW-0998">Cell outer membrane</keyword>
<protein>
    <recommendedName>
        <fullName evidence="2 8">Neuraminyllactose-binding hemagglutinin</fullName>
    </recommendedName>
    <alternativeName>
        <fullName evidence="7 8">Flagellar sheath adhesin</fullName>
    </alternativeName>
    <alternativeName>
        <fullName evidence="6 8">N-acetylneuraminyllactose-binding fibrillar hemagglutinin receptor-binding subunit</fullName>
    </alternativeName>
</protein>
<evidence type="ECO:0000256" key="6">
    <source>
        <dbReference type="ARBA" id="ARBA00030949"/>
    </source>
</evidence>
<keyword evidence="3 8" id="KW-0472">Membrane</keyword>
<accession>A0ABV7ZIT1</accession>
<comment type="caution">
    <text evidence="9">The sequence shown here is derived from an EMBL/GenBank/DDBJ whole genome shotgun (WGS) entry which is preliminary data.</text>
</comment>